<feature type="transmembrane region" description="Helical" evidence="6">
    <location>
        <begin position="144"/>
        <end position="168"/>
    </location>
</feature>
<keyword evidence="2" id="KW-1003">Cell membrane</keyword>
<evidence type="ECO:0000313" key="7">
    <source>
        <dbReference type="EMBL" id="SDB90109.1"/>
    </source>
</evidence>
<dbReference type="GO" id="GO:0015171">
    <property type="term" value="F:amino acid transmembrane transporter activity"/>
    <property type="evidence" value="ECO:0007669"/>
    <property type="project" value="TreeGrafter"/>
</dbReference>
<reference evidence="7 8" key="1">
    <citation type="submission" date="2016-06" db="EMBL/GenBank/DDBJ databases">
        <authorList>
            <person name="Olsen C.W."/>
            <person name="Carey S."/>
            <person name="Hinshaw L."/>
            <person name="Karasin A.I."/>
        </authorList>
    </citation>
    <scope>NUCLEOTIDE SEQUENCE [LARGE SCALE GENOMIC DNA]</scope>
    <source>
        <strain evidence="7 8">LZ-22</strain>
    </source>
</reference>
<keyword evidence="4 6" id="KW-1133">Transmembrane helix</keyword>
<organism evidence="7 8">
    <name type="scientific">Raineyella antarctica</name>
    <dbReference type="NCBI Taxonomy" id="1577474"/>
    <lineage>
        <taxon>Bacteria</taxon>
        <taxon>Bacillati</taxon>
        <taxon>Actinomycetota</taxon>
        <taxon>Actinomycetes</taxon>
        <taxon>Propionibacteriales</taxon>
        <taxon>Propionibacteriaceae</taxon>
        <taxon>Raineyella</taxon>
    </lineage>
</organism>
<dbReference type="Pfam" id="PF01810">
    <property type="entry name" value="LysE"/>
    <property type="match status" value="1"/>
</dbReference>
<keyword evidence="8" id="KW-1185">Reference proteome</keyword>
<dbReference type="InterPro" id="IPR001123">
    <property type="entry name" value="LeuE-type"/>
</dbReference>
<dbReference type="EMBL" id="FMYF01000007">
    <property type="protein sequence ID" value="SDB90109.1"/>
    <property type="molecule type" value="Genomic_DNA"/>
</dbReference>
<keyword evidence="5 6" id="KW-0472">Membrane</keyword>
<name>A0A1G6H749_9ACTN</name>
<dbReference type="PANTHER" id="PTHR30086:SF20">
    <property type="entry name" value="ARGININE EXPORTER PROTEIN ARGO-RELATED"/>
    <property type="match status" value="1"/>
</dbReference>
<feature type="transmembrane region" description="Helical" evidence="6">
    <location>
        <begin position="6"/>
        <end position="28"/>
    </location>
</feature>
<dbReference type="GO" id="GO:0005886">
    <property type="term" value="C:plasma membrane"/>
    <property type="evidence" value="ECO:0007669"/>
    <property type="project" value="UniProtKB-SubCell"/>
</dbReference>
<accession>A0A1G6H749</accession>
<dbReference type="PANTHER" id="PTHR30086">
    <property type="entry name" value="ARGININE EXPORTER PROTEIN ARGO"/>
    <property type="match status" value="1"/>
</dbReference>
<dbReference type="Proteomes" id="UP000199086">
    <property type="component" value="Unassembled WGS sequence"/>
</dbReference>
<keyword evidence="3 6" id="KW-0812">Transmembrane</keyword>
<evidence type="ECO:0000256" key="6">
    <source>
        <dbReference type="SAM" id="Phobius"/>
    </source>
</evidence>
<feature type="transmembrane region" description="Helical" evidence="6">
    <location>
        <begin position="70"/>
        <end position="87"/>
    </location>
</feature>
<comment type="subcellular location">
    <subcellularLocation>
        <location evidence="1">Cell membrane</location>
        <topology evidence="1">Multi-pass membrane protein</topology>
    </subcellularLocation>
</comment>
<protein>
    <submittedName>
        <fullName evidence="7">L-lysine exporter family protein LysE/ArgO</fullName>
    </submittedName>
</protein>
<evidence type="ECO:0000256" key="4">
    <source>
        <dbReference type="ARBA" id="ARBA00022989"/>
    </source>
</evidence>
<evidence type="ECO:0000256" key="5">
    <source>
        <dbReference type="ARBA" id="ARBA00023136"/>
    </source>
</evidence>
<sequence length="200" mass="20847">MTALSIWVTGFIASISLVAMIGAQNTMVLRQGIRRDHIGVVVLVCTLSDMLMIASGTAGVGALVGDHPRMMRTLAWVGAAYLVGYAVTSFRSALRPKALVTGGAGSLRTAVVAVLAATYLNPQAYLDTIVLLGSLANQHGPARWTFAAGALTASALWFAVLGFGARALAGPLGRPRTWRWIDTGVGVTMLGLATRLVLVA</sequence>
<evidence type="ECO:0000256" key="1">
    <source>
        <dbReference type="ARBA" id="ARBA00004651"/>
    </source>
</evidence>
<dbReference type="RefSeq" id="WP_245703169.1">
    <property type="nucleotide sequence ID" value="NZ_FMYF01000007.1"/>
</dbReference>
<evidence type="ECO:0000256" key="3">
    <source>
        <dbReference type="ARBA" id="ARBA00022692"/>
    </source>
</evidence>
<proteinExistence type="predicted"/>
<feature type="transmembrane region" description="Helical" evidence="6">
    <location>
        <begin position="180"/>
        <end position="198"/>
    </location>
</feature>
<dbReference type="STRING" id="1577474.GA0111570_10773"/>
<evidence type="ECO:0000256" key="2">
    <source>
        <dbReference type="ARBA" id="ARBA00022475"/>
    </source>
</evidence>
<dbReference type="AlphaFoldDB" id="A0A1G6H749"/>
<evidence type="ECO:0000313" key="8">
    <source>
        <dbReference type="Proteomes" id="UP000199086"/>
    </source>
</evidence>
<gene>
    <name evidence="7" type="ORF">GA0111570_10773</name>
</gene>
<feature type="transmembrane region" description="Helical" evidence="6">
    <location>
        <begin position="40"/>
        <end position="64"/>
    </location>
</feature>